<keyword evidence="2" id="KW-1185">Reference proteome</keyword>
<proteinExistence type="predicted"/>
<comment type="caution">
    <text evidence="1">The sequence shown here is derived from an EMBL/GenBank/DDBJ whole genome shotgun (WGS) entry which is preliminary data.</text>
</comment>
<accession>A0ACC3YKW4</accession>
<gene>
    <name evidence="1" type="ORF">CTRU02_211506</name>
</gene>
<reference evidence="1 2" key="1">
    <citation type="journal article" date="2020" name="Phytopathology">
        <title>Genome Sequence Resources of Colletotrichum truncatum, C. plurivorum, C. musicola, and C. sojae: Four Species Pathogenic to Soybean (Glycine max).</title>
        <authorList>
            <person name="Rogerio F."/>
            <person name="Boufleur T.R."/>
            <person name="Ciampi-Guillardi M."/>
            <person name="Sukno S.A."/>
            <person name="Thon M.R."/>
            <person name="Massola Junior N.S."/>
            <person name="Baroncelli R."/>
        </authorList>
    </citation>
    <scope>NUCLEOTIDE SEQUENCE [LARGE SCALE GENOMIC DNA]</scope>
    <source>
        <strain evidence="1 2">CMES1059</strain>
    </source>
</reference>
<organism evidence="1 2">
    <name type="scientific">Colletotrichum truncatum</name>
    <name type="common">Anthracnose fungus</name>
    <name type="synonym">Colletotrichum capsici</name>
    <dbReference type="NCBI Taxonomy" id="5467"/>
    <lineage>
        <taxon>Eukaryota</taxon>
        <taxon>Fungi</taxon>
        <taxon>Dikarya</taxon>
        <taxon>Ascomycota</taxon>
        <taxon>Pezizomycotina</taxon>
        <taxon>Sordariomycetes</taxon>
        <taxon>Hypocreomycetidae</taxon>
        <taxon>Glomerellales</taxon>
        <taxon>Glomerellaceae</taxon>
        <taxon>Colletotrichum</taxon>
        <taxon>Colletotrichum truncatum species complex</taxon>
    </lineage>
</organism>
<name>A0ACC3YKW4_COLTU</name>
<dbReference type="EMBL" id="VUJX02000008">
    <property type="protein sequence ID" value="KAL0932543.1"/>
    <property type="molecule type" value="Genomic_DNA"/>
</dbReference>
<evidence type="ECO:0000313" key="1">
    <source>
        <dbReference type="EMBL" id="KAL0932543.1"/>
    </source>
</evidence>
<sequence>MLSQAKLILTPIFGMILLKQSLSKLQWGHLIMMTSGIVLVQLGSITELANPSSSTVDHSFFLGITMMFIAGFCVAFSGVYIELCFKTNSNFLVRNAQMAVYSCIFAILGIFIKTDITFKSFFRGYDTRVVFLVVLQAIGGFLVSWCVRITSTVAKNYAQGLGFLTASAIAIFSVSRRLRYSVGVILVLWGVFGSLLSSNQKILNEEPGKIDKEESMV</sequence>
<evidence type="ECO:0000313" key="2">
    <source>
        <dbReference type="Proteomes" id="UP000805649"/>
    </source>
</evidence>
<protein>
    <submittedName>
        <fullName evidence="1">Nucleotide-sugar</fullName>
    </submittedName>
</protein>
<dbReference type="Proteomes" id="UP000805649">
    <property type="component" value="Unassembled WGS sequence"/>
</dbReference>